<name>A0A811S2T5_9POAL</name>
<dbReference type="GO" id="GO:0072686">
    <property type="term" value="C:mitotic spindle"/>
    <property type="evidence" value="ECO:0007669"/>
    <property type="project" value="TreeGrafter"/>
</dbReference>
<gene>
    <name evidence="1" type="ORF">NCGR_LOCUS59482</name>
</gene>
<reference evidence="1" key="1">
    <citation type="submission" date="2020-10" db="EMBL/GenBank/DDBJ databases">
        <authorList>
            <person name="Han B."/>
            <person name="Lu T."/>
            <person name="Zhao Q."/>
            <person name="Huang X."/>
            <person name="Zhao Y."/>
        </authorList>
    </citation>
    <scope>NUCLEOTIDE SEQUENCE</scope>
</reference>
<keyword evidence="2" id="KW-1185">Reference proteome</keyword>
<evidence type="ECO:0000313" key="1">
    <source>
        <dbReference type="EMBL" id="CAD6335384.1"/>
    </source>
</evidence>
<dbReference type="AlphaFoldDB" id="A0A811S2T5"/>
<protein>
    <submittedName>
        <fullName evidence="1">Uncharacterized protein</fullName>
    </submittedName>
</protein>
<dbReference type="GO" id="GO:0004197">
    <property type="term" value="F:cysteine-type endopeptidase activity"/>
    <property type="evidence" value="ECO:0007669"/>
    <property type="project" value="InterPro"/>
</dbReference>
<dbReference type="GO" id="GO:0051307">
    <property type="term" value="P:meiotic chromosome separation"/>
    <property type="evidence" value="ECO:0007669"/>
    <property type="project" value="TreeGrafter"/>
</dbReference>
<organism evidence="1 2">
    <name type="scientific">Miscanthus lutarioriparius</name>
    <dbReference type="NCBI Taxonomy" id="422564"/>
    <lineage>
        <taxon>Eukaryota</taxon>
        <taxon>Viridiplantae</taxon>
        <taxon>Streptophyta</taxon>
        <taxon>Embryophyta</taxon>
        <taxon>Tracheophyta</taxon>
        <taxon>Spermatophyta</taxon>
        <taxon>Magnoliopsida</taxon>
        <taxon>Liliopsida</taxon>
        <taxon>Poales</taxon>
        <taxon>Poaceae</taxon>
        <taxon>PACMAD clade</taxon>
        <taxon>Panicoideae</taxon>
        <taxon>Andropogonodae</taxon>
        <taxon>Andropogoneae</taxon>
        <taxon>Saccharinae</taxon>
        <taxon>Miscanthus</taxon>
    </lineage>
</organism>
<dbReference type="EMBL" id="CAJGYO010000018">
    <property type="protein sequence ID" value="CAD6335384.1"/>
    <property type="molecule type" value="Genomic_DNA"/>
</dbReference>
<evidence type="ECO:0000313" key="2">
    <source>
        <dbReference type="Proteomes" id="UP000604825"/>
    </source>
</evidence>
<comment type="caution">
    <text evidence="1">The sequence shown here is derived from an EMBL/GenBank/DDBJ whole genome shotgun (WGS) entry which is preliminary data.</text>
</comment>
<dbReference type="InterPro" id="IPR005314">
    <property type="entry name" value="Peptidase_C50"/>
</dbReference>
<dbReference type="PANTHER" id="PTHR12792:SF0">
    <property type="entry name" value="SEPARIN"/>
    <property type="match status" value="1"/>
</dbReference>
<dbReference type="PANTHER" id="PTHR12792">
    <property type="entry name" value="EXTRA SPINDLE POLES 1-RELATED"/>
    <property type="match status" value="1"/>
</dbReference>
<dbReference type="GO" id="GO:0005634">
    <property type="term" value="C:nucleus"/>
    <property type="evidence" value="ECO:0007669"/>
    <property type="project" value="InterPro"/>
</dbReference>
<dbReference type="GO" id="GO:0006508">
    <property type="term" value="P:proteolysis"/>
    <property type="evidence" value="ECO:0007669"/>
    <property type="project" value="InterPro"/>
</dbReference>
<dbReference type="OrthoDB" id="692727at2759"/>
<accession>A0A811S2T5</accession>
<dbReference type="GO" id="GO:0005737">
    <property type="term" value="C:cytoplasm"/>
    <property type="evidence" value="ECO:0007669"/>
    <property type="project" value="TreeGrafter"/>
</dbReference>
<sequence length="630" mass="70094">MSEEDKERLHEHRGTLLDVLVSAIKISFATTKAVQKSLSSVCLAISSSWLMFEELKFLISTLSNIGMTLYNIRQFEEAPKVLEVCCQTVWVYVRQSYCRLSTITEGDVITEVLPKDTLKDIIVDAFMRIAKMVDVLHRCGAKVKCEIVVKSLLLLVDGDMSEYLSGSLALIKLWVKAKFFGQHCSSQEELAFGSMEPQEEYFLERSRVLIRKAGVLRSSGMQNISSCLEFLSKAILLLAEVLGNARSALDWWAKLETSDHSSPSVIFQQLSKTVVPLVCSMIDLMSIKVAMIHELISNAAEAEVLLQTGKEISHFHRLPVLHIAFTSLLDGDFQEQLTGNLSSALCIYQSIIEKLDNTQFLEGISDCHKPGCDKDCIAKTKCEAYNHGKEPLSAKDDVLPTCIICVLLRQASIDHCNEQAILNSRTKNSEARPPLDSKVKSGSRYPLCSAKEQNVETRVKTSELSKYFTVQSELCSSALTFATTIKKSDVCCIFSTVGMSCVVPWLLKAFVLSGESPSLFQKISIGTLSCHYLASLQGSLTDSIYETNECASKLLSEFFDKLPDVPIVCISMLGDDYVDVIEKNLCSFFPAWMLLSRFDSKSKPTTMLLPAVALLEEMQFEGSIKDLVIH</sequence>
<dbReference type="Proteomes" id="UP000604825">
    <property type="component" value="Unassembled WGS sequence"/>
</dbReference>
<proteinExistence type="predicted"/>